<keyword evidence="2" id="KW-0732">Signal</keyword>
<reference evidence="4" key="1">
    <citation type="submission" date="2020-06" db="EMBL/GenBank/DDBJ databases">
        <authorList>
            <consortium name="Plant Systems Biology data submission"/>
        </authorList>
    </citation>
    <scope>NUCLEOTIDE SEQUENCE</scope>
    <source>
        <strain evidence="4">D6</strain>
    </source>
</reference>
<dbReference type="InterPro" id="IPR050387">
    <property type="entry name" value="Hedgehog_Signaling"/>
</dbReference>
<keyword evidence="5" id="KW-1185">Reference proteome</keyword>
<dbReference type="PANTHER" id="PTHR11889:SF31">
    <property type="entry name" value="PROTEIN HEDGEHOG"/>
    <property type="match status" value="1"/>
</dbReference>
<dbReference type="InterPro" id="IPR001767">
    <property type="entry name" value="Hedgehog_Hint"/>
</dbReference>
<dbReference type="Pfam" id="PF01079">
    <property type="entry name" value="Hint"/>
    <property type="match status" value="1"/>
</dbReference>
<protein>
    <submittedName>
        <fullName evidence="4">Hedgehog protein A</fullName>
    </submittedName>
</protein>
<dbReference type="EMBL" id="CAICTM010000211">
    <property type="protein sequence ID" value="CAB9504887.1"/>
    <property type="molecule type" value="Genomic_DNA"/>
</dbReference>
<organism evidence="4 5">
    <name type="scientific">Seminavis robusta</name>
    <dbReference type="NCBI Taxonomy" id="568900"/>
    <lineage>
        <taxon>Eukaryota</taxon>
        <taxon>Sar</taxon>
        <taxon>Stramenopiles</taxon>
        <taxon>Ochrophyta</taxon>
        <taxon>Bacillariophyta</taxon>
        <taxon>Bacillariophyceae</taxon>
        <taxon>Bacillariophycidae</taxon>
        <taxon>Naviculales</taxon>
        <taxon>Naviculaceae</taxon>
        <taxon>Seminavis</taxon>
    </lineage>
</organism>
<keyword evidence="1" id="KW-1133">Transmembrane helix</keyword>
<evidence type="ECO:0000313" key="5">
    <source>
        <dbReference type="Proteomes" id="UP001153069"/>
    </source>
</evidence>
<dbReference type="PANTHER" id="PTHR11889">
    <property type="entry name" value="HEDGEHOG"/>
    <property type="match status" value="1"/>
</dbReference>
<sequence length="474" mass="52339">MLEANPPFPFLNGVLVAMKLSLAALALFPAVVAAQDTRILDCNFIKYFGSGHDLSADGVVDFNVAAGAEVTCWVDCFSGGVPQTDVAYNFGAKPTGTDDSATDFFTECKDIKTTFTAETDQTQLGWSIRAPLNYDKIIMACYCTDDGTDFTINNIEATVDNIKESIQNYISNVQDNVESYEGQGCFSESAVVQVLDQGEVAMRDLKLGDKVLTEKNTYQPVYSFGHRKPDTQMEYLQIYAEGMPAPLEMTGNHMIMVKDGKHTQAIRADRLQVGDRLVQVEAQNEVAVTEIKTAKKQGLYMPLTPNGKIVVNNVLASNYISISDEAPAVVEHTNWFFTFLSMPEQKLSHWWMAPHRMLCMGVSSSFCSDGDDKRTASQMDEKDQGILPWLLTGRKLADVAELQPRIVQMTLFGLPAFIIFGLLNLVETVLLGPSYAPFLFLVTVALIMKNWVTGSNQDKDEEESEGLQGKLLSV</sequence>
<keyword evidence="1" id="KW-0472">Membrane</keyword>
<dbReference type="SMART" id="SM00306">
    <property type="entry name" value="HintN"/>
    <property type="match status" value="1"/>
</dbReference>
<feature type="chain" id="PRO_5040118275" evidence="2">
    <location>
        <begin position="35"/>
        <end position="474"/>
    </location>
</feature>
<dbReference type="OrthoDB" id="59517at2759"/>
<dbReference type="Gene3D" id="2.170.16.10">
    <property type="entry name" value="Hedgehog/Intein (Hint) domain"/>
    <property type="match status" value="1"/>
</dbReference>
<dbReference type="InterPro" id="IPR003587">
    <property type="entry name" value="Hint_dom_N"/>
</dbReference>
<name>A0A9N8DKQ6_9STRA</name>
<feature type="domain" description="Hint" evidence="3">
    <location>
        <begin position="183"/>
        <end position="281"/>
    </location>
</feature>
<dbReference type="GO" id="GO:0016540">
    <property type="term" value="P:protein autoprocessing"/>
    <property type="evidence" value="ECO:0007669"/>
    <property type="project" value="InterPro"/>
</dbReference>
<feature type="signal peptide" evidence="2">
    <location>
        <begin position="1"/>
        <end position="34"/>
    </location>
</feature>
<comment type="caution">
    <text evidence="4">The sequence shown here is derived from an EMBL/GenBank/DDBJ whole genome shotgun (WGS) entry which is preliminary data.</text>
</comment>
<evidence type="ECO:0000256" key="2">
    <source>
        <dbReference type="SAM" id="SignalP"/>
    </source>
</evidence>
<dbReference type="InterPro" id="IPR036844">
    <property type="entry name" value="Hint_dom_sf"/>
</dbReference>
<keyword evidence="1" id="KW-0812">Transmembrane</keyword>
<evidence type="ECO:0000313" key="4">
    <source>
        <dbReference type="EMBL" id="CAB9504887.1"/>
    </source>
</evidence>
<evidence type="ECO:0000256" key="1">
    <source>
        <dbReference type="SAM" id="Phobius"/>
    </source>
</evidence>
<proteinExistence type="predicted"/>
<gene>
    <name evidence="4" type="ORF">SEMRO_212_G088170.1</name>
</gene>
<dbReference type="CDD" id="cd00081">
    <property type="entry name" value="Hint"/>
    <property type="match status" value="1"/>
</dbReference>
<accession>A0A9N8DKQ6</accession>
<evidence type="ECO:0000259" key="3">
    <source>
        <dbReference type="SMART" id="SM00306"/>
    </source>
</evidence>
<feature type="transmembrane region" description="Helical" evidence="1">
    <location>
        <begin position="406"/>
        <end position="423"/>
    </location>
</feature>
<dbReference type="AlphaFoldDB" id="A0A9N8DKQ6"/>
<dbReference type="SUPFAM" id="SSF51294">
    <property type="entry name" value="Hedgehog/intein (Hint) domain"/>
    <property type="match status" value="1"/>
</dbReference>
<dbReference type="Proteomes" id="UP001153069">
    <property type="component" value="Unassembled WGS sequence"/>
</dbReference>